<dbReference type="RefSeq" id="XP_045275280.1">
    <property type="nucleotide sequence ID" value="XM_045418787.1"/>
</dbReference>
<sequence length="177" mass="18402">MHSFISLSAFLTFFFAIMANVNAAASPQNDSPSKCDAQNILEACVESTTAILKSCPVQDWDCLCTHYSNVLTCYNNCPKDQGRHAVESSKVANCNAAKQFSTTRSSSSTSKPTATQTSGTADNADASQTSGGRRPTGTGPASETETPNAAPAMVASGVEMGLGGLAWMLIAGVGYLM</sequence>
<keyword evidence="2" id="KW-0732">Signal</keyword>
<evidence type="ECO:0000256" key="2">
    <source>
        <dbReference type="SAM" id="SignalP"/>
    </source>
</evidence>
<accession>A0ABP2EVP6</accession>
<reference evidence="4" key="1">
    <citation type="journal article" date="2015" name="PLoS Genet.">
        <title>The dynamic genome and transcriptome of the human fungal pathogen Blastomyces and close relative Emmonsia.</title>
        <authorList>
            <person name="Munoz J.F."/>
            <person name="Gauthier G.M."/>
            <person name="Desjardins C.A."/>
            <person name="Gallo J.E."/>
            <person name="Holder J."/>
            <person name="Sullivan T.D."/>
            <person name="Marty A.J."/>
            <person name="Carmen J.C."/>
            <person name="Chen Z."/>
            <person name="Ding L."/>
            <person name="Gujja S."/>
            <person name="Magrini V."/>
            <person name="Misas E."/>
            <person name="Mitreva M."/>
            <person name="Priest M."/>
            <person name="Saif S."/>
            <person name="Whiston E.A."/>
            <person name="Young S."/>
            <person name="Zeng Q."/>
            <person name="Goldman W.E."/>
            <person name="Mardis E.R."/>
            <person name="Taylor J.W."/>
            <person name="McEwen J.G."/>
            <person name="Clay O.K."/>
            <person name="Klein B.S."/>
            <person name="Cuomo C.A."/>
        </authorList>
    </citation>
    <scope>NUCLEOTIDE SEQUENCE [LARGE SCALE GENOMIC DNA]</scope>
    <source>
        <strain evidence="4">ER-3 / ATCC MYA-2586</strain>
    </source>
</reference>
<evidence type="ECO:0008006" key="5">
    <source>
        <dbReference type="Google" id="ProtNLM"/>
    </source>
</evidence>
<feature type="region of interest" description="Disordered" evidence="1">
    <location>
        <begin position="103"/>
        <end position="149"/>
    </location>
</feature>
<evidence type="ECO:0000313" key="3">
    <source>
        <dbReference type="EMBL" id="EEQ88066.2"/>
    </source>
</evidence>
<dbReference type="EMBL" id="EQ999975">
    <property type="protein sequence ID" value="EEQ88066.2"/>
    <property type="molecule type" value="Genomic_DNA"/>
</dbReference>
<evidence type="ECO:0000313" key="4">
    <source>
        <dbReference type="Proteomes" id="UP000002039"/>
    </source>
</evidence>
<feature type="compositionally biased region" description="Low complexity" evidence="1">
    <location>
        <begin position="131"/>
        <end position="140"/>
    </location>
</feature>
<feature type="chain" id="PRO_5047323746" description="GPI anchored serine-threonine rich protein" evidence="2">
    <location>
        <begin position="24"/>
        <end position="177"/>
    </location>
</feature>
<feature type="compositionally biased region" description="Low complexity" evidence="1">
    <location>
        <begin position="103"/>
        <end position="118"/>
    </location>
</feature>
<proteinExistence type="predicted"/>
<feature type="signal peptide" evidence="2">
    <location>
        <begin position="1"/>
        <end position="23"/>
    </location>
</feature>
<dbReference type="Proteomes" id="UP000002039">
    <property type="component" value="Unassembled WGS sequence"/>
</dbReference>
<feature type="compositionally biased region" description="Polar residues" evidence="1">
    <location>
        <begin position="119"/>
        <end position="130"/>
    </location>
</feature>
<name>A0ABP2EVP6_AJEDR</name>
<dbReference type="GeneID" id="69025523"/>
<protein>
    <recommendedName>
        <fullName evidence="5">GPI anchored serine-threonine rich protein</fullName>
    </recommendedName>
</protein>
<gene>
    <name evidence="3" type="ORF">BDCG_03186</name>
</gene>
<keyword evidence="4" id="KW-1185">Reference proteome</keyword>
<organism evidence="3 4">
    <name type="scientific">Ajellomyces dermatitidis (strain ER-3 / ATCC MYA-2586)</name>
    <name type="common">Blastomyces dermatitidis</name>
    <dbReference type="NCBI Taxonomy" id="559297"/>
    <lineage>
        <taxon>Eukaryota</taxon>
        <taxon>Fungi</taxon>
        <taxon>Dikarya</taxon>
        <taxon>Ascomycota</taxon>
        <taxon>Pezizomycotina</taxon>
        <taxon>Eurotiomycetes</taxon>
        <taxon>Eurotiomycetidae</taxon>
        <taxon>Onygenales</taxon>
        <taxon>Ajellomycetaceae</taxon>
        <taxon>Blastomyces</taxon>
    </lineage>
</organism>
<evidence type="ECO:0000256" key="1">
    <source>
        <dbReference type="SAM" id="MobiDB-lite"/>
    </source>
</evidence>